<proteinExistence type="predicted"/>
<accession>N9VB16</accession>
<evidence type="ECO:0000313" key="1">
    <source>
        <dbReference type="EMBL" id="ENY87790.1"/>
    </source>
</evidence>
<evidence type="ECO:0000313" key="2">
    <source>
        <dbReference type="Proteomes" id="UP000013051"/>
    </source>
</evidence>
<name>N9VB16_CLOIN</name>
<sequence>MTANESLNAESRKAKNEVIDKAVSGLKLNDAERKLLAFLIDMEDFDTICKICSIIRKAKEYQQ</sequence>
<dbReference type="EMBL" id="AGYV01000001">
    <property type="protein sequence ID" value="ENY87790.1"/>
    <property type="molecule type" value="Genomic_DNA"/>
</dbReference>
<dbReference type="Proteomes" id="UP000013051">
    <property type="component" value="Unassembled WGS sequence"/>
</dbReference>
<comment type="caution">
    <text evidence="1">The sequence shown here is derived from an EMBL/GenBank/DDBJ whole genome shotgun (WGS) entry which is preliminary data.</text>
</comment>
<keyword evidence="2" id="KW-1185">Reference proteome</keyword>
<gene>
    <name evidence="1" type="ORF">HMPREF1094_00241</name>
</gene>
<dbReference type="RefSeq" id="WP_002605944.1">
    <property type="nucleotide sequence ID" value="NZ_KB850943.1"/>
</dbReference>
<protein>
    <submittedName>
        <fullName evidence="1">Uncharacterized protein</fullName>
    </submittedName>
</protein>
<dbReference type="PATRIC" id="fig|999413.4.peg.256"/>
<dbReference type="HOGENOM" id="CLU_2877886_0_0_9"/>
<reference evidence="1 2" key="1">
    <citation type="submission" date="2013-01" db="EMBL/GenBank/DDBJ databases">
        <title>The Genome Sequence of Clostridium innocuum 2959.</title>
        <authorList>
            <consortium name="The Broad Institute Genome Sequencing Platform"/>
            <person name="Earl A."/>
            <person name="Ward D."/>
            <person name="Feldgarden M."/>
            <person name="Gevers D."/>
            <person name="Courvalin P."/>
            <person name="Lambert T."/>
            <person name="Walker B."/>
            <person name="Young S.K."/>
            <person name="Zeng Q."/>
            <person name="Gargeya S."/>
            <person name="Fitzgerald M."/>
            <person name="Haas B."/>
            <person name="Abouelleil A."/>
            <person name="Alvarado L."/>
            <person name="Arachchi H.M."/>
            <person name="Berlin A.M."/>
            <person name="Chapman S.B."/>
            <person name="Dewar J."/>
            <person name="Goldberg J."/>
            <person name="Griggs A."/>
            <person name="Gujja S."/>
            <person name="Hansen M."/>
            <person name="Howarth C."/>
            <person name="Imamovic A."/>
            <person name="Larimer J."/>
            <person name="McCowan C."/>
            <person name="Murphy C."/>
            <person name="Neiman D."/>
            <person name="Pearson M."/>
            <person name="Priest M."/>
            <person name="Roberts A."/>
            <person name="Saif S."/>
            <person name="Shea T."/>
            <person name="Sisk P."/>
            <person name="Sykes S."/>
            <person name="Wortman J."/>
            <person name="Nusbaum C."/>
            <person name="Birren B."/>
        </authorList>
    </citation>
    <scope>NUCLEOTIDE SEQUENCE [LARGE SCALE GENOMIC DNA]</scope>
    <source>
        <strain evidence="1 2">2959</strain>
    </source>
</reference>
<organism evidence="1 2">
    <name type="scientific">[Clostridium] innocuum 2959</name>
    <dbReference type="NCBI Taxonomy" id="999413"/>
    <lineage>
        <taxon>Bacteria</taxon>
        <taxon>Bacillati</taxon>
        <taxon>Bacillota</taxon>
        <taxon>Clostridia</taxon>
        <taxon>Eubacteriales</taxon>
        <taxon>Clostridiaceae</taxon>
        <taxon>Clostridium</taxon>
    </lineage>
</organism>
<dbReference type="AlphaFoldDB" id="N9VB16"/>